<dbReference type="Proteomes" id="UP001304515">
    <property type="component" value="Chromosome"/>
</dbReference>
<sequence length="118" mass="13762">MNAKEFMINNHKFVINYLDDLSKLELISDYNDYRVINVSFTPQVLMTLDEAVKIVNENENLILDEFITVIEENPEMYKHFDYELLLSGGGSSEFPENGNKYLIELEVRIPLRIKEGVN</sequence>
<protein>
    <submittedName>
        <fullName evidence="2">Uncharacterized protein</fullName>
    </submittedName>
</protein>
<keyword evidence="3" id="KW-1185">Reference proteome</keyword>
<dbReference type="KEGG" id="fcj:RN605_04795"/>
<proteinExistence type="predicted"/>
<name>A0AA96F4K8_9FLAO</name>
<evidence type="ECO:0000313" key="1">
    <source>
        <dbReference type="EMBL" id="WNM18631.1"/>
    </source>
</evidence>
<evidence type="ECO:0000313" key="3">
    <source>
        <dbReference type="Proteomes" id="UP001304515"/>
    </source>
</evidence>
<evidence type="ECO:0000313" key="2">
    <source>
        <dbReference type="EMBL" id="WNM22682.1"/>
    </source>
</evidence>
<reference evidence="2 3" key="1">
    <citation type="submission" date="2023-09" db="EMBL/GenBank/DDBJ databases">
        <title>Flavobacterium sp. a novel bacteria isolate from Pepper rhizosphere.</title>
        <authorList>
            <person name="Peng Y."/>
            <person name="Lee J."/>
        </authorList>
    </citation>
    <scope>NUCLEOTIDE SEQUENCE [LARGE SCALE GENOMIC DNA]</scope>
    <source>
        <strain evidence="1">PMR2A8</strain>
        <strain evidence="2 3">PMTSA4</strain>
    </source>
</reference>
<dbReference type="RefSeq" id="WP_313322691.1">
    <property type="nucleotide sequence ID" value="NZ_CP134878.1"/>
</dbReference>
<dbReference type="AlphaFoldDB" id="A0AA96F4K8"/>
<organism evidence="2 3">
    <name type="scientific">Flavobacterium capsici</name>
    <dbReference type="NCBI Taxonomy" id="3075618"/>
    <lineage>
        <taxon>Bacteria</taxon>
        <taxon>Pseudomonadati</taxon>
        <taxon>Bacteroidota</taxon>
        <taxon>Flavobacteriia</taxon>
        <taxon>Flavobacteriales</taxon>
        <taxon>Flavobacteriaceae</taxon>
        <taxon>Flavobacterium</taxon>
    </lineage>
</organism>
<gene>
    <name evidence="2" type="ORF">RN605_04795</name>
    <name evidence="1" type="ORF">RN608_11495</name>
</gene>
<dbReference type="EMBL" id="CP134890">
    <property type="protein sequence ID" value="WNM22682.1"/>
    <property type="molecule type" value="Genomic_DNA"/>
</dbReference>
<accession>A0AA96F4K8</accession>
<accession>A0AA96J514</accession>
<dbReference type="EMBL" id="CP134878">
    <property type="protein sequence ID" value="WNM18631.1"/>
    <property type="molecule type" value="Genomic_DNA"/>
</dbReference>